<evidence type="ECO:0000313" key="2">
    <source>
        <dbReference type="EMBL" id="KAF2581690.1"/>
    </source>
</evidence>
<evidence type="ECO:0000313" key="3">
    <source>
        <dbReference type="EMBL" id="KAF2609850.1"/>
    </source>
</evidence>
<evidence type="ECO:0000256" key="1">
    <source>
        <dbReference type="SAM" id="MobiDB-lite"/>
    </source>
</evidence>
<feature type="compositionally biased region" description="Basic and acidic residues" evidence="1">
    <location>
        <begin position="1"/>
        <end position="21"/>
    </location>
</feature>
<name>A0A8S9LPD7_BRACR</name>
<proteinExistence type="predicted"/>
<dbReference type="EMBL" id="QGKY02000089">
    <property type="protein sequence ID" value="KAF2609850.1"/>
    <property type="molecule type" value="Genomic_DNA"/>
</dbReference>
<feature type="compositionally biased region" description="Basic and acidic residues" evidence="1">
    <location>
        <begin position="46"/>
        <end position="63"/>
    </location>
</feature>
<reference evidence="3" key="1">
    <citation type="submission" date="2019-12" db="EMBL/GenBank/DDBJ databases">
        <title>Genome sequencing and annotation of Brassica cretica.</title>
        <authorList>
            <person name="Studholme D.J."/>
            <person name="Sarris P.F."/>
        </authorList>
    </citation>
    <scope>NUCLEOTIDE SEQUENCE</scope>
    <source>
        <strain evidence="2">PFS-001/15</strain>
        <strain evidence="3">PFS-102/07</strain>
        <tissue evidence="3">Leaf</tissue>
    </source>
</reference>
<gene>
    <name evidence="2" type="ORF">F2Q68_00001603</name>
    <name evidence="3" type="ORF">F2Q70_00008554</name>
</gene>
<accession>A0A8S9LPD7</accession>
<organism evidence="3">
    <name type="scientific">Brassica cretica</name>
    <name type="common">Mustard</name>
    <dbReference type="NCBI Taxonomy" id="69181"/>
    <lineage>
        <taxon>Eukaryota</taxon>
        <taxon>Viridiplantae</taxon>
        <taxon>Streptophyta</taxon>
        <taxon>Embryophyta</taxon>
        <taxon>Tracheophyta</taxon>
        <taxon>Spermatophyta</taxon>
        <taxon>Magnoliopsida</taxon>
        <taxon>eudicotyledons</taxon>
        <taxon>Gunneridae</taxon>
        <taxon>Pentapetalae</taxon>
        <taxon>rosids</taxon>
        <taxon>malvids</taxon>
        <taxon>Brassicales</taxon>
        <taxon>Brassicaceae</taxon>
        <taxon>Brassiceae</taxon>
        <taxon>Brassica</taxon>
    </lineage>
</organism>
<sequence length="133" mass="14842">MISGRRETTRREPPSTHERSAVTEAQTLQSPNPSSVPPPRQSRVAKAKETETERRETGGERNNHRPPRVFKSRVSARKEREKREAIIFTRALLVDWIKGKILIVSNGAPSVAELKGPPSVAELKGPNDVTNLM</sequence>
<protein>
    <submittedName>
        <fullName evidence="3">Uncharacterized protein</fullName>
    </submittedName>
</protein>
<comment type="caution">
    <text evidence="3">The sequence shown here is derived from an EMBL/GenBank/DDBJ whole genome shotgun (WGS) entry which is preliminary data.</text>
</comment>
<feature type="compositionally biased region" description="Basic residues" evidence="1">
    <location>
        <begin position="64"/>
        <end position="75"/>
    </location>
</feature>
<dbReference type="AlphaFoldDB" id="A0A8S9LPD7"/>
<dbReference type="EMBL" id="QGKW02001660">
    <property type="protein sequence ID" value="KAF2581690.1"/>
    <property type="molecule type" value="Genomic_DNA"/>
</dbReference>
<feature type="region of interest" description="Disordered" evidence="1">
    <location>
        <begin position="1"/>
        <end position="77"/>
    </location>
</feature>
<dbReference type="Proteomes" id="UP000712281">
    <property type="component" value="Unassembled WGS sequence"/>
</dbReference>